<reference evidence="4 5" key="1">
    <citation type="submission" date="2019-05" db="EMBL/GenBank/DDBJ databases">
        <title>Comparative genomics and metabolomics analyses of clavulanic acid producing Streptomyces species provides insight into specialized metabolism and evolution of beta-lactam biosynthetic gene clusters.</title>
        <authorList>
            <person name="Moore M.A."/>
            <person name="Cruz-Morales P."/>
            <person name="Barona Gomez F."/>
            <person name="Kapil T."/>
        </authorList>
    </citation>
    <scope>NUCLEOTIDE SEQUENCE [LARGE SCALE GENOMIC DNA]</scope>
    <source>
        <strain evidence="4 5">NRRL 5741</strain>
    </source>
</reference>
<dbReference type="Proteomes" id="UP000419138">
    <property type="component" value="Unassembled WGS sequence"/>
</dbReference>
<comment type="catalytic activity">
    <reaction evidence="1">
        <text>2-hydroxychromene-2-carboxylate = (3E)-4-(2-hydroxyphenyl)-2-oxobut-3-enoate</text>
        <dbReference type="Rhea" id="RHEA:27401"/>
        <dbReference type="ChEBI" id="CHEBI:59350"/>
        <dbReference type="ChEBI" id="CHEBI:59353"/>
        <dbReference type="EC" id="5.99.1.4"/>
    </reaction>
</comment>
<dbReference type="GO" id="GO:0016491">
    <property type="term" value="F:oxidoreductase activity"/>
    <property type="evidence" value="ECO:0007669"/>
    <property type="project" value="InterPro"/>
</dbReference>
<dbReference type="InterPro" id="IPR036249">
    <property type="entry name" value="Thioredoxin-like_sf"/>
</dbReference>
<comment type="similarity">
    <text evidence="1">Belongs to the GST superfamily. NadH family.</text>
</comment>
<dbReference type="InterPro" id="IPR051924">
    <property type="entry name" value="GST_Kappa/NadH"/>
</dbReference>
<proteinExistence type="inferred from homology"/>
<sequence length="238" mass="26399">MARKPPERPRWYFSLRSPYAWFAFRDLLEHHREVADAIDWLPCWEPDPPTAGLLAGIELPWVPMSRAKSFYVLKDTRRLARERGLSMSWPVDPDPHWDVPHLGFLAAEEAGRGREFVSLAYQERWEKGRDICDREVIASIAGRLGLDPGGVADACDDPWFQRAGAERLTRSYHDGVFGVPFFIRGREPFFGVDRLPAYARAHREGGPLPAPGAAARSGEPLAGLLPAGLDSGPGGGCG</sequence>
<keyword evidence="5" id="KW-1185">Reference proteome</keyword>
<evidence type="ECO:0000256" key="2">
    <source>
        <dbReference type="PIRSR" id="PIRSR006386-1"/>
    </source>
</evidence>
<feature type="domain" description="DSBA-like thioredoxin" evidence="3">
    <location>
        <begin position="12"/>
        <end position="200"/>
    </location>
</feature>
<evidence type="ECO:0000313" key="4">
    <source>
        <dbReference type="EMBL" id="MQT03220.1"/>
    </source>
</evidence>
<dbReference type="GO" id="GO:0018845">
    <property type="term" value="F:2-hydroxychromene-2-carboxylate isomerase activity"/>
    <property type="evidence" value="ECO:0007669"/>
    <property type="project" value="UniProtKB-UniRule"/>
</dbReference>
<name>A0A646KMB3_STRJU</name>
<dbReference type="PIRSF" id="PIRSF006386">
    <property type="entry name" value="HCCAis_GSTk"/>
    <property type="match status" value="1"/>
</dbReference>
<protein>
    <recommendedName>
        <fullName evidence="1">2-hydroxychromene-2-carboxylate isomerase</fullName>
        <ecNumber evidence="1">5.99.1.4</ecNumber>
    </recommendedName>
</protein>
<accession>A0A646KMB3</accession>
<dbReference type="PANTHER" id="PTHR42943:SF2">
    <property type="entry name" value="GLUTATHIONE S-TRANSFERASE KAPPA 1"/>
    <property type="match status" value="1"/>
</dbReference>
<keyword evidence="1 4" id="KW-0413">Isomerase</keyword>
<dbReference type="RefSeq" id="WP_153524784.1">
    <property type="nucleotide sequence ID" value="NZ_JBEPDZ010000042.1"/>
</dbReference>
<dbReference type="SUPFAM" id="SSF52833">
    <property type="entry name" value="Thioredoxin-like"/>
    <property type="match status" value="1"/>
</dbReference>
<dbReference type="OrthoDB" id="5244108at2"/>
<dbReference type="PANTHER" id="PTHR42943">
    <property type="entry name" value="GLUTATHIONE S-TRANSFERASE KAPPA"/>
    <property type="match status" value="1"/>
</dbReference>
<evidence type="ECO:0000256" key="1">
    <source>
        <dbReference type="PIRNR" id="PIRNR006386"/>
    </source>
</evidence>
<feature type="active site" description="Nucleophile" evidence="2">
    <location>
        <position position="17"/>
    </location>
</feature>
<dbReference type="AlphaFoldDB" id="A0A646KMB3"/>
<dbReference type="EC" id="5.99.1.4" evidence="1"/>
<gene>
    <name evidence="4" type="ORF">FF041_24415</name>
</gene>
<dbReference type="Pfam" id="PF01323">
    <property type="entry name" value="DSBA"/>
    <property type="match status" value="1"/>
</dbReference>
<dbReference type="InterPro" id="IPR014440">
    <property type="entry name" value="HCCAis_GSTk"/>
</dbReference>
<organism evidence="4 5">
    <name type="scientific">Streptomyces jumonjinensis</name>
    <dbReference type="NCBI Taxonomy" id="1945"/>
    <lineage>
        <taxon>Bacteria</taxon>
        <taxon>Bacillati</taxon>
        <taxon>Actinomycetota</taxon>
        <taxon>Actinomycetes</taxon>
        <taxon>Kitasatosporales</taxon>
        <taxon>Streptomycetaceae</taxon>
        <taxon>Streptomyces</taxon>
    </lineage>
</organism>
<dbReference type="InterPro" id="IPR001853">
    <property type="entry name" value="DSBA-like_thioredoxin_dom"/>
</dbReference>
<evidence type="ECO:0000313" key="5">
    <source>
        <dbReference type="Proteomes" id="UP000419138"/>
    </source>
</evidence>
<dbReference type="EMBL" id="VCLA01000166">
    <property type="protein sequence ID" value="MQT03220.1"/>
    <property type="molecule type" value="Genomic_DNA"/>
</dbReference>
<dbReference type="Gene3D" id="3.40.30.10">
    <property type="entry name" value="Glutaredoxin"/>
    <property type="match status" value="1"/>
</dbReference>
<comment type="caution">
    <text evidence="4">The sequence shown here is derived from an EMBL/GenBank/DDBJ whole genome shotgun (WGS) entry which is preliminary data.</text>
</comment>
<evidence type="ECO:0000259" key="3">
    <source>
        <dbReference type="Pfam" id="PF01323"/>
    </source>
</evidence>